<evidence type="ECO:0000313" key="4">
    <source>
        <dbReference type="Proteomes" id="UP001500218"/>
    </source>
</evidence>
<evidence type="ECO:0000256" key="1">
    <source>
        <dbReference type="SAM" id="MobiDB-lite"/>
    </source>
</evidence>
<accession>A0ABP4YEX0</accession>
<dbReference type="EMBL" id="BAAALT010000081">
    <property type="protein sequence ID" value="GAA1806119.1"/>
    <property type="molecule type" value="Genomic_DNA"/>
</dbReference>
<dbReference type="Proteomes" id="UP001500218">
    <property type="component" value="Unassembled WGS sequence"/>
</dbReference>
<sequence>MTPRTCAVASLLSLLVAVVATVFGHIGLGPGYDPLTLTVSDYALSDRGAAIEAAMVALALGAPALPAGLVAAGARVRVLPVVLVGVWSVGLVIAALVPTDPVTATSMSTAAYVHRYASVSAFVVLPVAVCLLARLGLSARTRHAVTRLGVVCIVGLGVFWYVSFPGDRVLMGLVERVLIGVELLMLAVLSVGLLRAGPLSSGRDRFSDRGALPAGRPRAGGARGGAAAGDHRGGGPGRGGVRPARRDRVRPRPGRRSTGGLRRAATPRRRVRRGEAHVHRARVARARPGAAGAGRVGAAGGRGGLAHAAPGDGA</sequence>
<feature type="compositionally biased region" description="Low complexity" evidence="1">
    <location>
        <begin position="209"/>
        <end position="220"/>
    </location>
</feature>
<feature type="transmembrane region" description="Helical" evidence="2">
    <location>
        <begin position="176"/>
        <end position="196"/>
    </location>
</feature>
<feature type="transmembrane region" description="Helical" evidence="2">
    <location>
        <begin position="78"/>
        <end position="97"/>
    </location>
</feature>
<keyword evidence="2" id="KW-0812">Transmembrane</keyword>
<keyword evidence="2" id="KW-1133">Transmembrane helix</keyword>
<feature type="compositionally biased region" description="Gly residues" evidence="1">
    <location>
        <begin position="291"/>
        <end position="304"/>
    </location>
</feature>
<keyword evidence="4" id="KW-1185">Reference proteome</keyword>
<reference evidence="4" key="1">
    <citation type="journal article" date="2019" name="Int. J. Syst. Evol. Microbiol.">
        <title>The Global Catalogue of Microorganisms (GCM) 10K type strain sequencing project: providing services to taxonomists for standard genome sequencing and annotation.</title>
        <authorList>
            <consortium name="The Broad Institute Genomics Platform"/>
            <consortium name="The Broad Institute Genome Sequencing Center for Infectious Disease"/>
            <person name="Wu L."/>
            <person name="Ma J."/>
        </authorList>
    </citation>
    <scope>NUCLEOTIDE SEQUENCE [LARGE SCALE GENOMIC DNA]</scope>
    <source>
        <strain evidence="4">JCM 13250</strain>
    </source>
</reference>
<comment type="caution">
    <text evidence="3">The sequence shown here is derived from an EMBL/GenBank/DDBJ whole genome shotgun (WGS) entry which is preliminary data.</text>
</comment>
<keyword evidence="2" id="KW-0472">Membrane</keyword>
<name>A0ABP4YEX0_9ACTN</name>
<protein>
    <recommendedName>
        <fullName evidence="5">DUF998 domain-containing protein</fullName>
    </recommendedName>
</protein>
<feature type="transmembrane region" description="Helical" evidence="2">
    <location>
        <begin position="117"/>
        <end position="137"/>
    </location>
</feature>
<dbReference type="InterPro" id="IPR009339">
    <property type="entry name" value="DUF998"/>
</dbReference>
<evidence type="ECO:0008006" key="5">
    <source>
        <dbReference type="Google" id="ProtNLM"/>
    </source>
</evidence>
<feature type="compositionally biased region" description="Low complexity" evidence="1">
    <location>
        <begin position="305"/>
        <end position="314"/>
    </location>
</feature>
<feature type="region of interest" description="Disordered" evidence="1">
    <location>
        <begin position="200"/>
        <end position="314"/>
    </location>
</feature>
<organism evidence="3 4">
    <name type="scientific">Luedemannella flava</name>
    <dbReference type="NCBI Taxonomy" id="349316"/>
    <lineage>
        <taxon>Bacteria</taxon>
        <taxon>Bacillati</taxon>
        <taxon>Actinomycetota</taxon>
        <taxon>Actinomycetes</taxon>
        <taxon>Micromonosporales</taxon>
        <taxon>Micromonosporaceae</taxon>
        <taxon>Luedemannella</taxon>
    </lineage>
</organism>
<feature type="transmembrane region" description="Helical" evidence="2">
    <location>
        <begin position="48"/>
        <end position="71"/>
    </location>
</feature>
<evidence type="ECO:0000256" key="2">
    <source>
        <dbReference type="SAM" id="Phobius"/>
    </source>
</evidence>
<dbReference type="Pfam" id="PF06197">
    <property type="entry name" value="DUF998"/>
    <property type="match status" value="1"/>
</dbReference>
<feature type="compositionally biased region" description="Basic residues" evidence="1">
    <location>
        <begin position="243"/>
        <end position="255"/>
    </location>
</feature>
<proteinExistence type="predicted"/>
<feature type="transmembrane region" description="Helical" evidence="2">
    <location>
        <begin position="144"/>
        <end position="164"/>
    </location>
</feature>
<evidence type="ECO:0000313" key="3">
    <source>
        <dbReference type="EMBL" id="GAA1806119.1"/>
    </source>
</evidence>
<gene>
    <name evidence="3" type="ORF">GCM10009682_29960</name>
</gene>